<organism evidence="2 3">
    <name type="scientific">Ensete ventricosum</name>
    <name type="common">Abyssinian banana</name>
    <name type="synonym">Musa ensete</name>
    <dbReference type="NCBI Taxonomy" id="4639"/>
    <lineage>
        <taxon>Eukaryota</taxon>
        <taxon>Viridiplantae</taxon>
        <taxon>Streptophyta</taxon>
        <taxon>Embryophyta</taxon>
        <taxon>Tracheophyta</taxon>
        <taxon>Spermatophyta</taxon>
        <taxon>Magnoliopsida</taxon>
        <taxon>Liliopsida</taxon>
        <taxon>Zingiberales</taxon>
        <taxon>Musaceae</taxon>
        <taxon>Ensete</taxon>
    </lineage>
</organism>
<dbReference type="EMBL" id="AMZH03022213">
    <property type="protein sequence ID" value="RRT37510.1"/>
    <property type="molecule type" value="Genomic_DNA"/>
</dbReference>
<feature type="compositionally biased region" description="Polar residues" evidence="1">
    <location>
        <begin position="37"/>
        <end position="46"/>
    </location>
</feature>
<dbReference type="Proteomes" id="UP000287651">
    <property type="component" value="Unassembled WGS sequence"/>
</dbReference>
<comment type="caution">
    <text evidence="2">The sequence shown here is derived from an EMBL/GenBank/DDBJ whole genome shotgun (WGS) entry which is preliminary data.</text>
</comment>
<protein>
    <submittedName>
        <fullName evidence="2">Uncharacterized protein</fullName>
    </submittedName>
</protein>
<feature type="non-terminal residue" evidence="2">
    <location>
        <position position="1"/>
    </location>
</feature>
<evidence type="ECO:0000256" key="1">
    <source>
        <dbReference type="SAM" id="MobiDB-lite"/>
    </source>
</evidence>
<dbReference type="AlphaFoldDB" id="A0A426XDH1"/>
<feature type="region of interest" description="Disordered" evidence="1">
    <location>
        <begin position="26"/>
        <end position="46"/>
    </location>
</feature>
<sequence>VKSLRAKDSSQDSVFIQSDGRYLSRRRSVTHHRNRSEQQSRSSATATIAPFASYKPMAFPDASAAMRRCSVPKRGEILDALLRELLCSLLSFCWSTTGDAPREACLATEQLLAPASETRNACRAC</sequence>
<name>A0A426XDH1_ENSVE</name>
<accession>A0A426XDH1</accession>
<reference evidence="2 3" key="1">
    <citation type="journal article" date="2014" name="Agronomy (Basel)">
        <title>A Draft Genome Sequence for Ensete ventricosum, the Drought-Tolerant Tree Against Hunger.</title>
        <authorList>
            <person name="Harrison J."/>
            <person name="Moore K.A."/>
            <person name="Paszkiewicz K."/>
            <person name="Jones T."/>
            <person name="Grant M."/>
            <person name="Ambacheew D."/>
            <person name="Muzemil S."/>
            <person name="Studholme D.J."/>
        </authorList>
    </citation>
    <scope>NUCLEOTIDE SEQUENCE [LARGE SCALE GENOMIC DNA]</scope>
</reference>
<evidence type="ECO:0000313" key="2">
    <source>
        <dbReference type="EMBL" id="RRT37510.1"/>
    </source>
</evidence>
<gene>
    <name evidence="2" type="ORF">B296_00052778</name>
</gene>
<evidence type="ECO:0000313" key="3">
    <source>
        <dbReference type="Proteomes" id="UP000287651"/>
    </source>
</evidence>
<proteinExistence type="predicted"/>